<dbReference type="Pfam" id="PF01547">
    <property type="entry name" value="SBP_bac_1"/>
    <property type="match status" value="1"/>
</dbReference>
<dbReference type="EMBL" id="JBHSCN010000005">
    <property type="protein sequence ID" value="MFC4243414.1"/>
    <property type="molecule type" value="Genomic_DNA"/>
</dbReference>
<dbReference type="PANTHER" id="PTHR43649:SF16">
    <property type="entry name" value="SUGAR-BINDING LIPOPROTEIN"/>
    <property type="match status" value="1"/>
</dbReference>
<feature type="chain" id="PRO_5046752497" evidence="1">
    <location>
        <begin position="32"/>
        <end position="462"/>
    </location>
</feature>
<evidence type="ECO:0000256" key="1">
    <source>
        <dbReference type="SAM" id="SignalP"/>
    </source>
</evidence>
<dbReference type="Proteomes" id="UP001595900">
    <property type="component" value="Unassembled WGS sequence"/>
</dbReference>
<dbReference type="PROSITE" id="PS51257">
    <property type="entry name" value="PROKAR_LIPOPROTEIN"/>
    <property type="match status" value="1"/>
</dbReference>
<dbReference type="SUPFAM" id="SSF53850">
    <property type="entry name" value="Periplasmic binding protein-like II"/>
    <property type="match status" value="1"/>
</dbReference>
<protein>
    <submittedName>
        <fullName evidence="2">Extracellular solute-binding protein</fullName>
    </submittedName>
</protein>
<dbReference type="Gene3D" id="3.40.190.10">
    <property type="entry name" value="Periplasmic binding protein-like II"/>
    <property type="match status" value="1"/>
</dbReference>
<dbReference type="InterPro" id="IPR006059">
    <property type="entry name" value="SBP"/>
</dbReference>
<dbReference type="RefSeq" id="WP_390228448.1">
    <property type="nucleotide sequence ID" value="NZ_JBHSCN010000005.1"/>
</dbReference>
<evidence type="ECO:0000313" key="2">
    <source>
        <dbReference type="EMBL" id="MFC4243414.1"/>
    </source>
</evidence>
<keyword evidence="1" id="KW-0732">Signal</keyword>
<sequence>MKKPTLLSTPHSAIRLAAAAATIALIGTALAACSSGGSGSASTSKVTITIGDRPPSSQKAAQKLYDSEVTAFEKKYPDITLKPTETIWNTTTFQALVAGGNLPDVLQVPFTEPQKLIANGQIADITEALKKTGLDAKLNPATLKIGQDAKGNTYGIPTSAYAVGLVYNRSLFTKAGLDPNKPPTTWDEVRADAKIIKDKTGTPGFGQLASQNFGGWMFTGATYSYGGSLENAKGTKATFDAEPAKQALANLQAMRWTDDSVDHNALYNYDTINKAFASGSFAMFVAPPSWYSMAVTTDGMSPSDYGAGPMPQANGTNATLTGGNVQIVNPKATEPEKEAAVKWINFYYLTQYTDQSAAVAAAKAGAASNNPVGLPDITVVGKDEYNQYEKWIKPYVNVPLSNFAPFATASAKLKDLAEPTNQAQQVYASLDTVIQTVLTNKNANIDKLLSTASANVDSLLSR</sequence>
<feature type="signal peptide" evidence="1">
    <location>
        <begin position="1"/>
        <end position="31"/>
    </location>
</feature>
<dbReference type="InterPro" id="IPR050490">
    <property type="entry name" value="Bact_solute-bd_prot1"/>
</dbReference>
<comment type="caution">
    <text evidence="2">The sequence shown here is derived from an EMBL/GenBank/DDBJ whole genome shotgun (WGS) entry which is preliminary data.</text>
</comment>
<organism evidence="2 3">
    <name type="scientific">Gryllotalpicola reticulitermitis</name>
    <dbReference type="NCBI Taxonomy" id="1184153"/>
    <lineage>
        <taxon>Bacteria</taxon>
        <taxon>Bacillati</taxon>
        <taxon>Actinomycetota</taxon>
        <taxon>Actinomycetes</taxon>
        <taxon>Micrococcales</taxon>
        <taxon>Microbacteriaceae</taxon>
        <taxon>Gryllotalpicola</taxon>
    </lineage>
</organism>
<gene>
    <name evidence="2" type="ORF">ACFOYW_08515</name>
</gene>
<keyword evidence="3" id="KW-1185">Reference proteome</keyword>
<dbReference type="PANTHER" id="PTHR43649">
    <property type="entry name" value="ARABINOSE-BINDING PROTEIN-RELATED"/>
    <property type="match status" value="1"/>
</dbReference>
<accession>A0ABV8Q8C3</accession>
<name>A0ABV8Q8C3_9MICO</name>
<evidence type="ECO:0000313" key="3">
    <source>
        <dbReference type="Proteomes" id="UP001595900"/>
    </source>
</evidence>
<reference evidence="3" key="1">
    <citation type="journal article" date="2019" name="Int. J. Syst. Evol. Microbiol.">
        <title>The Global Catalogue of Microorganisms (GCM) 10K type strain sequencing project: providing services to taxonomists for standard genome sequencing and annotation.</title>
        <authorList>
            <consortium name="The Broad Institute Genomics Platform"/>
            <consortium name="The Broad Institute Genome Sequencing Center for Infectious Disease"/>
            <person name="Wu L."/>
            <person name="Ma J."/>
        </authorList>
    </citation>
    <scope>NUCLEOTIDE SEQUENCE [LARGE SCALE GENOMIC DNA]</scope>
    <source>
        <strain evidence="3">CGMCC 1.10363</strain>
    </source>
</reference>
<proteinExistence type="predicted"/>